<dbReference type="InterPro" id="IPR005807">
    <property type="entry name" value="SecE_bac"/>
</dbReference>
<dbReference type="AlphaFoldDB" id="A0AAU8JUX7"/>
<evidence type="ECO:0000256" key="9">
    <source>
        <dbReference type="HAMAP-Rule" id="MF_00422"/>
    </source>
</evidence>
<dbReference type="InterPro" id="IPR001901">
    <property type="entry name" value="Translocase_SecE/Sec61-g"/>
</dbReference>
<evidence type="ECO:0000256" key="4">
    <source>
        <dbReference type="ARBA" id="ARBA00022692"/>
    </source>
</evidence>
<evidence type="ECO:0000256" key="5">
    <source>
        <dbReference type="ARBA" id="ARBA00022927"/>
    </source>
</evidence>
<dbReference type="GO" id="GO:0065002">
    <property type="term" value="P:intracellular protein transmembrane transport"/>
    <property type="evidence" value="ECO:0007669"/>
    <property type="project" value="UniProtKB-UniRule"/>
</dbReference>
<name>A0AAU8JUX7_9ACTN</name>
<dbReference type="PANTHER" id="PTHR33910">
    <property type="entry name" value="PROTEIN TRANSLOCASE SUBUNIT SECE"/>
    <property type="match status" value="1"/>
</dbReference>
<evidence type="ECO:0000256" key="3">
    <source>
        <dbReference type="ARBA" id="ARBA00022475"/>
    </source>
</evidence>
<protein>
    <recommendedName>
        <fullName evidence="9">Protein translocase subunit SecE</fullName>
    </recommendedName>
</protein>
<keyword evidence="3 9" id="KW-1003">Cell membrane</keyword>
<evidence type="ECO:0000256" key="10">
    <source>
        <dbReference type="SAM" id="MobiDB-lite"/>
    </source>
</evidence>
<dbReference type="RefSeq" id="WP_354641068.1">
    <property type="nucleotide sequence ID" value="NZ_CP159872.1"/>
</dbReference>
<feature type="region of interest" description="Disordered" evidence="10">
    <location>
        <begin position="1"/>
        <end position="41"/>
    </location>
</feature>
<evidence type="ECO:0000256" key="6">
    <source>
        <dbReference type="ARBA" id="ARBA00022989"/>
    </source>
</evidence>
<keyword evidence="5 9" id="KW-0653">Protein transport</keyword>
<comment type="function">
    <text evidence="9">Essential subunit of the Sec protein translocation channel SecYEG. Clamps together the 2 halves of SecY. May contact the channel plug during translocation.</text>
</comment>
<evidence type="ECO:0000313" key="11">
    <source>
        <dbReference type="EMBL" id="XCM80127.1"/>
    </source>
</evidence>
<feature type="transmembrane region" description="Helical" evidence="9">
    <location>
        <begin position="72"/>
        <end position="97"/>
    </location>
</feature>
<comment type="subcellular location">
    <subcellularLocation>
        <location evidence="9">Cell membrane</location>
        <topology evidence="9">Single-pass membrane protein</topology>
    </subcellularLocation>
    <subcellularLocation>
        <location evidence="1">Membrane</location>
    </subcellularLocation>
</comment>
<dbReference type="GO" id="GO:0005886">
    <property type="term" value="C:plasma membrane"/>
    <property type="evidence" value="ECO:0007669"/>
    <property type="project" value="UniProtKB-SubCell"/>
</dbReference>
<dbReference type="PANTHER" id="PTHR33910:SF1">
    <property type="entry name" value="PROTEIN TRANSLOCASE SUBUNIT SECE"/>
    <property type="match status" value="1"/>
</dbReference>
<keyword evidence="4 9" id="KW-0812">Transmembrane</keyword>
<dbReference type="EMBL" id="CP159872">
    <property type="protein sequence ID" value="XCM80127.1"/>
    <property type="molecule type" value="Genomic_DNA"/>
</dbReference>
<dbReference type="Gene3D" id="1.20.5.1030">
    <property type="entry name" value="Preprotein translocase secy subunit"/>
    <property type="match status" value="1"/>
</dbReference>
<keyword evidence="7 9" id="KW-0811">Translocation</keyword>
<evidence type="ECO:0000256" key="1">
    <source>
        <dbReference type="ARBA" id="ARBA00004370"/>
    </source>
</evidence>
<organism evidence="11">
    <name type="scientific">Kitasatospora camelliae</name>
    <dbReference type="NCBI Taxonomy" id="3156397"/>
    <lineage>
        <taxon>Bacteria</taxon>
        <taxon>Bacillati</taxon>
        <taxon>Actinomycetota</taxon>
        <taxon>Actinomycetes</taxon>
        <taxon>Kitasatosporales</taxon>
        <taxon>Streptomycetaceae</taxon>
        <taxon>Kitasatospora</taxon>
    </lineage>
</organism>
<reference evidence="11" key="1">
    <citation type="submission" date="2024-06" db="EMBL/GenBank/DDBJ databases">
        <title>The genome sequences of Kitasatospora sp. strain HUAS MG31.</title>
        <authorList>
            <person name="Mo P."/>
        </authorList>
    </citation>
    <scope>NUCLEOTIDE SEQUENCE</scope>
    <source>
        <strain evidence="11">HUAS MG31</strain>
    </source>
</reference>
<proteinExistence type="inferred from homology"/>
<feature type="compositionally biased region" description="Polar residues" evidence="10">
    <location>
        <begin position="1"/>
        <end position="13"/>
    </location>
</feature>
<dbReference type="HAMAP" id="MF_00422">
    <property type="entry name" value="SecE"/>
    <property type="match status" value="1"/>
</dbReference>
<dbReference type="GO" id="GO:0006605">
    <property type="term" value="P:protein targeting"/>
    <property type="evidence" value="ECO:0007669"/>
    <property type="project" value="UniProtKB-UniRule"/>
</dbReference>
<keyword evidence="8 9" id="KW-0472">Membrane</keyword>
<dbReference type="GO" id="GO:0043952">
    <property type="term" value="P:protein transport by the Sec complex"/>
    <property type="evidence" value="ECO:0007669"/>
    <property type="project" value="UniProtKB-UniRule"/>
</dbReference>
<keyword evidence="6 9" id="KW-1133">Transmembrane helix</keyword>
<dbReference type="GO" id="GO:0008320">
    <property type="term" value="F:protein transmembrane transporter activity"/>
    <property type="evidence" value="ECO:0007669"/>
    <property type="project" value="UniProtKB-UniRule"/>
</dbReference>
<dbReference type="NCBIfam" id="TIGR00964">
    <property type="entry name" value="secE_bact"/>
    <property type="match status" value="1"/>
</dbReference>
<keyword evidence="2 9" id="KW-0813">Transport</keyword>
<comment type="similarity">
    <text evidence="9">Belongs to the SecE/SEC61-gamma family.</text>
</comment>
<sequence length="106" mass="11671">MTETTGSTATPESGNPDGADAAAVTEDGKLSRRDRKRGGKRGKKGLFARIALFYRQIIAELRKVVWPTRGELLQYTSVVVIFVVVLMLLVFGLDYAFGKLSFQIFG</sequence>
<dbReference type="KEGG" id="kcm:ABWK59_14935"/>
<feature type="compositionally biased region" description="Basic residues" evidence="10">
    <location>
        <begin position="32"/>
        <end position="41"/>
    </location>
</feature>
<evidence type="ECO:0000256" key="7">
    <source>
        <dbReference type="ARBA" id="ARBA00023010"/>
    </source>
</evidence>
<evidence type="ECO:0000256" key="2">
    <source>
        <dbReference type="ARBA" id="ARBA00022448"/>
    </source>
</evidence>
<evidence type="ECO:0000256" key="8">
    <source>
        <dbReference type="ARBA" id="ARBA00023136"/>
    </source>
</evidence>
<dbReference type="PROSITE" id="PS01067">
    <property type="entry name" value="SECE_SEC61G"/>
    <property type="match status" value="1"/>
</dbReference>
<dbReference type="GO" id="GO:0009306">
    <property type="term" value="P:protein secretion"/>
    <property type="evidence" value="ECO:0007669"/>
    <property type="project" value="UniProtKB-UniRule"/>
</dbReference>
<comment type="subunit">
    <text evidence="9">Component of the Sec protein translocase complex. Heterotrimer consisting of SecY, SecE and SecG subunits. The heterotrimers can form oligomers, although 1 heterotrimer is thought to be able to translocate proteins. Interacts with the ribosome. Interacts with SecDF, and other proteins may be involved. Interacts with SecA.</text>
</comment>
<dbReference type="InterPro" id="IPR038379">
    <property type="entry name" value="SecE_sf"/>
</dbReference>
<dbReference type="Pfam" id="PF00584">
    <property type="entry name" value="SecE"/>
    <property type="match status" value="1"/>
</dbReference>
<accession>A0AAU8JUX7</accession>
<gene>
    <name evidence="9 11" type="primary">secE</name>
    <name evidence="11" type="ORF">ABWK59_14935</name>
</gene>